<feature type="compositionally biased region" description="Basic and acidic residues" evidence="1">
    <location>
        <begin position="27"/>
        <end position="43"/>
    </location>
</feature>
<evidence type="ECO:0000256" key="1">
    <source>
        <dbReference type="SAM" id="MobiDB-lite"/>
    </source>
</evidence>
<organism evidence="2 3">
    <name type="scientific">Mugilogobius chulae</name>
    <name type="common">yellowstripe goby</name>
    <dbReference type="NCBI Taxonomy" id="88201"/>
    <lineage>
        <taxon>Eukaryota</taxon>
        <taxon>Metazoa</taxon>
        <taxon>Chordata</taxon>
        <taxon>Craniata</taxon>
        <taxon>Vertebrata</taxon>
        <taxon>Euteleostomi</taxon>
        <taxon>Actinopterygii</taxon>
        <taxon>Neopterygii</taxon>
        <taxon>Teleostei</taxon>
        <taxon>Neoteleostei</taxon>
        <taxon>Acanthomorphata</taxon>
        <taxon>Gobiaria</taxon>
        <taxon>Gobiiformes</taxon>
        <taxon>Gobioidei</taxon>
        <taxon>Gobiidae</taxon>
        <taxon>Gobionellinae</taxon>
        <taxon>Mugilogobius</taxon>
    </lineage>
</organism>
<feature type="compositionally biased region" description="Acidic residues" evidence="1">
    <location>
        <begin position="104"/>
        <end position="117"/>
    </location>
</feature>
<feature type="compositionally biased region" description="Basic and acidic residues" evidence="1">
    <location>
        <begin position="87"/>
        <end position="96"/>
    </location>
</feature>
<accession>A0AAW0Q6J7</accession>
<feature type="compositionally biased region" description="Polar residues" evidence="1">
    <location>
        <begin position="297"/>
        <end position="306"/>
    </location>
</feature>
<reference evidence="3" key="1">
    <citation type="submission" date="2024-04" db="EMBL/GenBank/DDBJ databases">
        <title>Salinicola lusitanus LLJ914,a marine bacterium isolated from the Okinawa Trough.</title>
        <authorList>
            <person name="Li J."/>
        </authorList>
    </citation>
    <scope>NUCLEOTIDE SEQUENCE [LARGE SCALE GENOMIC DNA]</scope>
</reference>
<feature type="region of interest" description="Disordered" evidence="1">
    <location>
        <begin position="169"/>
        <end position="318"/>
    </location>
</feature>
<keyword evidence="3" id="KW-1185">Reference proteome</keyword>
<feature type="compositionally biased region" description="Basic and acidic residues" evidence="1">
    <location>
        <begin position="195"/>
        <end position="209"/>
    </location>
</feature>
<dbReference type="EMBL" id="JBBPFD010000002">
    <property type="protein sequence ID" value="KAK7938391.1"/>
    <property type="molecule type" value="Genomic_DNA"/>
</dbReference>
<dbReference type="Proteomes" id="UP001460270">
    <property type="component" value="Unassembled WGS sequence"/>
</dbReference>
<gene>
    <name evidence="2" type="ORF">WMY93_001717</name>
</gene>
<name>A0AAW0Q6J7_9GOBI</name>
<proteinExistence type="predicted"/>
<evidence type="ECO:0000313" key="2">
    <source>
        <dbReference type="EMBL" id="KAK7938391.1"/>
    </source>
</evidence>
<feature type="compositionally biased region" description="Basic residues" evidence="1">
    <location>
        <begin position="251"/>
        <end position="264"/>
    </location>
</feature>
<dbReference type="AlphaFoldDB" id="A0AAW0Q6J7"/>
<feature type="region of interest" description="Disordered" evidence="1">
    <location>
        <begin position="1"/>
        <end position="119"/>
    </location>
</feature>
<feature type="compositionally biased region" description="Polar residues" evidence="1">
    <location>
        <begin position="266"/>
        <end position="276"/>
    </location>
</feature>
<evidence type="ECO:0000313" key="3">
    <source>
        <dbReference type="Proteomes" id="UP001460270"/>
    </source>
</evidence>
<sequence length="318" mass="35677">MWHFYLHDPSGNSEEEESNRPTQEIKLQQKQEDIEKQQFECKGEISANEGQQKQNTEHSKEVLDATPSDQVDGATSFDKNVVGAEPVEQKDIDSPKPETIQLIEIDDTEPAPQDDSEQQIVNKQDDSFQVIEVTQAMDKLAQEVEINEAMVVVEVAQSQKMEEIEKVEIKPTSQEPLEEQIFDKDVDSIQVNETGNEKDEKATEVDTLAREVTINESVVVPSKTDIQQDLDTPDVDSEDVSNKSKVTAGGGKKKKRKKRGKKKGANSENQKGQENPTRSDKSTAVDGKSMKQKDGSLTDQQSQQAFTKIRRNASMLTW</sequence>
<protein>
    <submittedName>
        <fullName evidence="2">Uncharacterized protein</fullName>
    </submittedName>
</protein>
<comment type="caution">
    <text evidence="2">The sequence shown here is derived from an EMBL/GenBank/DDBJ whole genome shotgun (WGS) entry which is preliminary data.</text>
</comment>
<feature type="compositionally biased region" description="Basic and acidic residues" evidence="1">
    <location>
        <begin position="277"/>
        <end position="296"/>
    </location>
</feature>